<dbReference type="EMBL" id="SRLO01000436">
    <property type="protein sequence ID" value="TNN56135.1"/>
    <property type="molecule type" value="Genomic_DNA"/>
</dbReference>
<keyword evidence="1" id="KW-1133">Transmembrane helix</keyword>
<keyword evidence="1" id="KW-0812">Transmembrane</keyword>
<protein>
    <submittedName>
        <fullName evidence="2">Uncharacterized protein</fullName>
    </submittedName>
</protein>
<evidence type="ECO:0000313" key="3">
    <source>
        <dbReference type="Proteomes" id="UP000314294"/>
    </source>
</evidence>
<proteinExistence type="predicted"/>
<evidence type="ECO:0000256" key="1">
    <source>
        <dbReference type="SAM" id="Phobius"/>
    </source>
</evidence>
<sequence length="77" mass="8480">MLCVPEDETLARHIRFPLLFHHHIIVSSHIPRAPLIITIITTITTIITIITIVIIVPVQSGATVTTSKKRCCTLSGI</sequence>
<name>A0A4Z2GSP1_9TELE</name>
<organism evidence="2 3">
    <name type="scientific">Liparis tanakae</name>
    <name type="common">Tanaka's snailfish</name>
    <dbReference type="NCBI Taxonomy" id="230148"/>
    <lineage>
        <taxon>Eukaryota</taxon>
        <taxon>Metazoa</taxon>
        <taxon>Chordata</taxon>
        <taxon>Craniata</taxon>
        <taxon>Vertebrata</taxon>
        <taxon>Euteleostomi</taxon>
        <taxon>Actinopterygii</taxon>
        <taxon>Neopterygii</taxon>
        <taxon>Teleostei</taxon>
        <taxon>Neoteleostei</taxon>
        <taxon>Acanthomorphata</taxon>
        <taxon>Eupercaria</taxon>
        <taxon>Perciformes</taxon>
        <taxon>Cottioidei</taxon>
        <taxon>Cottales</taxon>
        <taxon>Liparidae</taxon>
        <taxon>Liparis</taxon>
    </lineage>
</organism>
<gene>
    <name evidence="2" type="ORF">EYF80_033685</name>
</gene>
<reference evidence="2 3" key="1">
    <citation type="submission" date="2019-03" db="EMBL/GenBank/DDBJ databases">
        <title>First draft genome of Liparis tanakae, snailfish: a comprehensive survey of snailfish specific genes.</title>
        <authorList>
            <person name="Kim W."/>
            <person name="Song I."/>
            <person name="Jeong J.-H."/>
            <person name="Kim D."/>
            <person name="Kim S."/>
            <person name="Ryu S."/>
            <person name="Song J.Y."/>
            <person name="Lee S.K."/>
        </authorList>
    </citation>
    <scope>NUCLEOTIDE SEQUENCE [LARGE SCALE GENOMIC DNA]</scope>
    <source>
        <tissue evidence="2">Muscle</tissue>
    </source>
</reference>
<evidence type="ECO:0000313" key="2">
    <source>
        <dbReference type="EMBL" id="TNN56135.1"/>
    </source>
</evidence>
<keyword evidence="3" id="KW-1185">Reference proteome</keyword>
<feature type="transmembrane region" description="Helical" evidence="1">
    <location>
        <begin position="35"/>
        <end position="58"/>
    </location>
</feature>
<comment type="caution">
    <text evidence="2">The sequence shown here is derived from an EMBL/GenBank/DDBJ whole genome shotgun (WGS) entry which is preliminary data.</text>
</comment>
<dbReference type="AlphaFoldDB" id="A0A4Z2GSP1"/>
<keyword evidence="1" id="KW-0472">Membrane</keyword>
<dbReference type="Proteomes" id="UP000314294">
    <property type="component" value="Unassembled WGS sequence"/>
</dbReference>
<accession>A0A4Z2GSP1</accession>